<dbReference type="SUPFAM" id="SSF48452">
    <property type="entry name" value="TPR-like"/>
    <property type="match status" value="1"/>
</dbReference>
<dbReference type="PANTHER" id="PTHR47870">
    <property type="entry name" value="CYTOCHROME C-TYPE BIOGENESIS PROTEIN CCMH"/>
    <property type="match status" value="1"/>
</dbReference>
<evidence type="ECO:0000256" key="2">
    <source>
        <dbReference type="ARBA" id="ARBA00022748"/>
    </source>
</evidence>
<evidence type="ECO:0000256" key="3">
    <source>
        <dbReference type="ARBA" id="ARBA00022803"/>
    </source>
</evidence>
<keyword evidence="7" id="KW-1185">Reference proteome</keyword>
<keyword evidence="6" id="KW-0456">Lyase</keyword>
<comment type="caution">
    <text evidence="6">The sequence shown here is derived from an EMBL/GenBank/DDBJ whole genome shotgun (WGS) entry which is preliminary data.</text>
</comment>
<dbReference type="GO" id="GO:0016829">
    <property type="term" value="F:lyase activity"/>
    <property type="evidence" value="ECO:0007669"/>
    <property type="project" value="UniProtKB-KW"/>
</dbReference>
<sequence length="192" mass="21657">MRRIYYLLLSGVVFSLTAGWYLASGRPASVLAEQHKRSLSVPPLTPQQQAEGEFQQLQQKIEQSPQDSVLWAQLGEYYLFNDNFADAQVAYQRALALRGANAELYSALATVLYYQAGQRITPQVESNIEQALTLDKDEVSALMLLAADAFMHTEYAKAITLWQRLLDSQSPRVNRPQLIEAVNMAKLLLHQQ</sequence>
<evidence type="ECO:0000259" key="5">
    <source>
        <dbReference type="Pfam" id="PF23914"/>
    </source>
</evidence>
<feature type="domain" description="Cytochrome c-type biogenesis protein H TPR" evidence="5">
    <location>
        <begin position="57"/>
        <end position="167"/>
    </location>
</feature>
<evidence type="ECO:0000256" key="4">
    <source>
        <dbReference type="PROSITE-ProRule" id="PRU00339"/>
    </source>
</evidence>
<keyword evidence="1" id="KW-0677">Repeat</keyword>
<protein>
    <submittedName>
        <fullName evidence="6">Heme lyase NrfEFG subunit NrfG</fullName>
    </submittedName>
</protein>
<organism evidence="6 7">
    <name type="scientific">Serratia silvae</name>
    <dbReference type="NCBI Taxonomy" id="2824122"/>
    <lineage>
        <taxon>Bacteria</taxon>
        <taxon>Pseudomonadati</taxon>
        <taxon>Pseudomonadota</taxon>
        <taxon>Gammaproteobacteria</taxon>
        <taxon>Enterobacterales</taxon>
        <taxon>Yersiniaceae</taxon>
        <taxon>Serratia</taxon>
    </lineage>
</organism>
<dbReference type="PROSITE" id="PS50005">
    <property type="entry name" value="TPR"/>
    <property type="match status" value="1"/>
</dbReference>
<dbReference type="InterPro" id="IPR019734">
    <property type="entry name" value="TPR_rpt"/>
</dbReference>
<evidence type="ECO:0000313" key="6">
    <source>
        <dbReference type="EMBL" id="MCL1028546.1"/>
    </source>
</evidence>
<proteinExistence type="predicted"/>
<dbReference type="Proteomes" id="UP001165275">
    <property type="component" value="Unassembled WGS sequence"/>
</dbReference>
<dbReference type="PANTHER" id="PTHR47870:SF1">
    <property type="entry name" value="CYTOCHROME C-TYPE BIOGENESIS PROTEIN CCMH"/>
    <property type="match status" value="1"/>
</dbReference>
<dbReference type="InterPro" id="IPR056413">
    <property type="entry name" value="TPR_CcmH_CycH"/>
</dbReference>
<gene>
    <name evidence="6" type="ORF">KAJ71_05790</name>
</gene>
<dbReference type="InterPro" id="IPR051263">
    <property type="entry name" value="C-type_cytochrome_biogenesis"/>
</dbReference>
<evidence type="ECO:0000256" key="1">
    <source>
        <dbReference type="ARBA" id="ARBA00022737"/>
    </source>
</evidence>
<feature type="repeat" description="TPR" evidence="4">
    <location>
        <begin position="68"/>
        <end position="101"/>
    </location>
</feature>
<dbReference type="InterPro" id="IPR011990">
    <property type="entry name" value="TPR-like_helical_dom_sf"/>
</dbReference>
<reference evidence="6" key="1">
    <citation type="submission" date="2021-04" db="EMBL/GenBank/DDBJ databases">
        <title>Genome sequence of Serratia sp. arafor3.</title>
        <authorList>
            <person name="Besaury L."/>
        </authorList>
    </citation>
    <scope>NUCLEOTIDE SEQUENCE</scope>
    <source>
        <strain evidence="6">Arafor3</strain>
    </source>
</reference>
<accession>A0ABT0K9C0</accession>
<dbReference type="EMBL" id="JAGQDC010000003">
    <property type="protein sequence ID" value="MCL1028546.1"/>
    <property type="molecule type" value="Genomic_DNA"/>
</dbReference>
<name>A0ABT0K9C0_9GAMM</name>
<dbReference type="Pfam" id="PF23914">
    <property type="entry name" value="TPR_CcmH_CycH"/>
    <property type="match status" value="1"/>
</dbReference>
<keyword evidence="2" id="KW-0201">Cytochrome c-type biogenesis</keyword>
<keyword evidence="3 4" id="KW-0802">TPR repeat</keyword>
<dbReference type="Gene3D" id="1.25.40.10">
    <property type="entry name" value="Tetratricopeptide repeat domain"/>
    <property type="match status" value="1"/>
</dbReference>
<evidence type="ECO:0000313" key="7">
    <source>
        <dbReference type="Proteomes" id="UP001165275"/>
    </source>
</evidence>